<dbReference type="EMBL" id="MN739630">
    <property type="protein sequence ID" value="QHT17005.1"/>
    <property type="molecule type" value="Genomic_DNA"/>
</dbReference>
<protein>
    <submittedName>
        <fullName evidence="2">Uncharacterized protein</fullName>
    </submittedName>
</protein>
<keyword evidence="1" id="KW-1133">Transmembrane helix</keyword>
<organism evidence="2">
    <name type="scientific">viral metagenome</name>
    <dbReference type="NCBI Taxonomy" id="1070528"/>
    <lineage>
        <taxon>unclassified sequences</taxon>
        <taxon>metagenomes</taxon>
        <taxon>organismal metagenomes</taxon>
    </lineage>
</organism>
<evidence type="ECO:0000256" key="1">
    <source>
        <dbReference type="SAM" id="Phobius"/>
    </source>
</evidence>
<sequence>MKTKQLIIYALLAYFFYKIFISKEGFALSTVIIPLADLQSGKVTLDPTKQYYRGIRNTSSTITPQINGGKGCTEYPDVVFKPVPATDAVCRTWSYPDLQDNMYNFDTTAYPGSYHQKIIGLPTTGWVANTIPSAGGSVAQRLFQGRMQCLTTDGTNCLWRPTLSQAQNDAILANTGPAPGTFVIGGPQWTTIPADSDTSDNAKAFRAIRDNASLTNTQLSI</sequence>
<reference evidence="2" key="1">
    <citation type="journal article" date="2020" name="Nature">
        <title>Giant virus diversity and host interactions through global metagenomics.</title>
        <authorList>
            <person name="Schulz F."/>
            <person name="Roux S."/>
            <person name="Paez-Espino D."/>
            <person name="Jungbluth S."/>
            <person name="Walsh D.A."/>
            <person name="Denef V.J."/>
            <person name="McMahon K.D."/>
            <person name="Konstantinidis K.T."/>
            <person name="Eloe-Fadrosh E.A."/>
            <person name="Kyrpides N.C."/>
            <person name="Woyke T."/>
        </authorList>
    </citation>
    <scope>NUCLEOTIDE SEQUENCE</scope>
    <source>
        <strain evidence="2">GVMAG-M-3300023174-207</strain>
    </source>
</reference>
<proteinExistence type="predicted"/>
<evidence type="ECO:0000313" key="2">
    <source>
        <dbReference type="EMBL" id="QHT17005.1"/>
    </source>
</evidence>
<accession>A0A6C0DN53</accession>
<feature type="transmembrane region" description="Helical" evidence="1">
    <location>
        <begin position="6"/>
        <end position="21"/>
    </location>
</feature>
<name>A0A6C0DN53_9ZZZZ</name>
<keyword evidence="1" id="KW-0472">Membrane</keyword>
<keyword evidence="1" id="KW-0812">Transmembrane</keyword>
<dbReference type="AlphaFoldDB" id="A0A6C0DN53"/>